<evidence type="ECO:0000259" key="2">
    <source>
        <dbReference type="Pfam" id="PF02384"/>
    </source>
</evidence>
<dbReference type="InterPro" id="IPR052916">
    <property type="entry name" value="Type-I_RE_MTase_Subunit"/>
</dbReference>
<feature type="region of interest" description="Disordered" evidence="1">
    <location>
        <begin position="1"/>
        <end position="21"/>
    </location>
</feature>
<dbReference type="SUPFAM" id="SSF53335">
    <property type="entry name" value="S-adenosyl-L-methionine-dependent methyltransferases"/>
    <property type="match status" value="1"/>
</dbReference>
<dbReference type="GO" id="GO:0008170">
    <property type="term" value="F:N-methyltransferase activity"/>
    <property type="evidence" value="ECO:0007669"/>
    <property type="project" value="InterPro"/>
</dbReference>
<feature type="non-terminal residue" evidence="3">
    <location>
        <position position="256"/>
    </location>
</feature>
<dbReference type="GO" id="GO:0003677">
    <property type="term" value="F:DNA binding"/>
    <property type="evidence" value="ECO:0007669"/>
    <property type="project" value="InterPro"/>
</dbReference>
<reference evidence="4" key="1">
    <citation type="submission" date="2019-10" db="EMBL/GenBank/DDBJ databases">
        <title>Streptomyces sp. nov., a novel actinobacterium isolated from alkaline environment.</title>
        <authorList>
            <person name="Golinska P."/>
        </authorList>
    </citation>
    <scope>NUCLEOTIDE SEQUENCE [LARGE SCALE GENOMIC DNA]</scope>
    <source>
        <strain evidence="4">DSM 42108</strain>
    </source>
</reference>
<dbReference type="InterPro" id="IPR003356">
    <property type="entry name" value="DNA_methylase_A-5"/>
</dbReference>
<name>A0A7W3T959_9ACTN</name>
<dbReference type="PANTHER" id="PTHR42998">
    <property type="entry name" value="TYPE I RESTRICTION ENZYME HINDVIIP M PROTEIN-RELATED"/>
    <property type="match status" value="1"/>
</dbReference>
<dbReference type="CDD" id="cd02440">
    <property type="entry name" value="AdoMet_MTases"/>
    <property type="match status" value="1"/>
</dbReference>
<organism evidence="3 4">
    <name type="scientific">Streptomyces calidiresistens</name>
    <dbReference type="NCBI Taxonomy" id="1485586"/>
    <lineage>
        <taxon>Bacteria</taxon>
        <taxon>Bacillati</taxon>
        <taxon>Actinomycetota</taxon>
        <taxon>Actinomycetes</taxon>
        <taxon>Kitasatosporales</taxon>
        <taxon>Streptomycetaceae</taxon>
        <taxon>Streptomyces</taxon>
    </lineage>
</organism>
<dbReference type="PANTHER" id="PTHR42998:SF1">
    <property type="entry name" value="TYPE I RESTRICTION ENZYME HINDI METHYLASE SUBUNIT"/>
    <property type="match status" value="1"/>
</dbReference>
<protein>
    <submittedName>
        <fullName evidence="3">N-6 DNA methylase</fullName>
    </submittedName>
</protein>
<dbReference type="EMBL" id="VKHS01001386">
    <property type="protein sequence ID" value="MBB0233006.1"/>
    <property type="molecule type" value="Genomic_DNA"/>
</dbReference>
<keyword evidence="3" id="KW-0808">Transferase</keyword>
<comment type="caution">
    <text evidence="3">The sequence shown here is derived from an EMBL/GenBank/DDBJ whole genome shotgun (WGS) entry which is preliminary data.</text>
</comment>
<sequence length="256" mass="26757">SRPTTGEADPGARDAPNTPAALLDLPDVDLAARASERVRALADTVPGTADIRFAPADAPVLRALLRCLREEDARTTLGVLAERELEDSAASGTHRTPAPLADLAARLLPPGTTRVLDPACGGGGLLEAAARRGATTLYGQDLLPVQARRAAVALLLAAPGAAVTVREGDSLRADAFPDLVAEAVLCVPPYGDRDWGHDELACDPRWAYGLPARAESELAWVQHALARLAPGGRAVLVLPPAVASRPSGRRIRKELL</sequence>
<accession>A0A7W3T959</accession>
<evidence type="ECO:0000313" key="3">
    <source>
        <dbReference type="EMBL" id="MBB0233006.1"/>
    </source>
</evidence>
<dbReference type="Pfam" id="PF02384">
    <property type="entry name" value="N6_Mtase"/>
    <property type="match status" value="1"/>
</dbReference>
<feature type="non-terminal residue" evidence="3">
    <location>
        <position position="1"/>
    </location>
</feature>
<dbReference type="Gene3D" id="3.40.50.150">
    <property type="entry name" value="Vaccinia Virus protein VP39"/>
    <property type="match status" value="1"/>
</dbReference>
<dbReference type="PRINTS" id="PR00507">
    <property type="entry name" value="N12N6MTFRASE"/>
</dbReference>
<dbReference type="GO" id="GO:0032259">
    <property type="term" value="P:methylation"/>
    <property type="evidence" value="ECO:0007669"/>
    <property type="project" value="UniProtKB-KW"/>
</dbReference>
<keyword evidence="3" id="KW-0489">Methyltransferase</keyword>
<evidence type="ECO:0000256" key="1">
    <source>
        <dbReference type="SAM" id="MobiDB-lite"/>
    </source>
</evidence>
<dbReference type="AlphaFoldDB" id="A0A7W3T959"/>
<proteinExistence type="predicted"/>
<dbReference type="InterPro" id="IPR029063">
    <property type="entry name" value="SAM-dependent_MTases_sf"/>
</dbReference>
<feature type="domain" description="DNA methylase adenine-specific" evidence="2">
    <location>
        <begin position="89"/>
        <end position="255"/>
    </location>
</feature>
<dbReference type="RefSeq" id="WP_182667509.1">
    <property type="nucleotide sequence ID" value="NZ_VKHS01001386.1"/>
</dbReference>
<dbReference type="Proteomes" id="UP000530234">
    <property type="component" value="Unassembled WGS sequence"/>
</dbReference>
<keyword evidence="4" id="KW-1185">Reference proteome</keyword>
<evidence type="ECO:0000313" key="4">
    <source>
        <dbReference type="Proteomes" id="UP000530234"/>
    </source>
</evidence>
<gene>
    <name evidence="3" type="ORF">FOE67_26820</name>
</gene>